<evidence type="ECO:0000313" key="1">
    <source>
        <dbReference type="EMBL" id="MFC0077166.1"/>
    </source>
</evidence>
<gene>
    <name evidence="1" type="ORF">ACFFLS_08940</name>
</gene>
<evidence type="ECO:0000313" key="2">
    <source>
        <dbReference type="Proteomes" id="UP001589734"/>
    </source>
</evidence>
<accession>A0ABV6BNY8</accession>
<sequence>MKKISLVLVIILFSCSKNKIETNDSLKTDDIKYIKNLGLLDDREKIIRFYSEYKNEVAGNFYTDKRICTYWIDERNVSKNQKKIAFYKDVIKLKPNYNPGLTYSKYVEVTKSDGSTFRICMNGTKAEIEDFVNVMILTWKKSVRINQEY</sequence>
<reference evidence="1 2" key="1">
    <citation type="submission" date="2024-09" db="EMBL/GenBank/DDBJ databases">
        <authorList>
            <person name="Sun Q."/>
            <person name="Mori K."/>
        </authorList>
    </citation>
    <scope>NUCLEOTIDE SEQUENCE [LARGE SCALE GENOMIC DNA]</scope>
    <source>
        <strain evidence="1 2">CGMCC 1.12926</strain>
    </source>
</reference>
<organism evidence="1 2">
    <name type="scientific">Flavobacterium procerum</name>
    <dbReference type="NCBI Taxonomy" id="1455569"/>
    <lineage>
        <taxon>Bacteria</taxon>
        <taxon>Pseudomonadati</taxon>
        <taxon>Bacteroidota</taxon>
        <taxon>Flavobacteriia</taxon>
        <taxon>Flavobacteriales</taxon>
        <taxon>Flavobacteriaceae</taxon>
        <taxon>Flavobacterium</taxon>
    </lineage>
</organism>
<dbReference type="PROSITE" id="PS51257">
    <property type="entry name" value="PROKAR_LIPOPROTEIN"/>
    <property type="match status" value="1"/>
</dbReference>
<name>A0ABV6BNY8_9FLAO</name>
<evidence type="ECO:0008006" key="3">
    <source>
        <dbReference type="Google" id="ProtNLM"/>
    </source>
</evidence>
<protein>
    <recommendedName>
        <fullName evidence="3">Lipoprotein</fullName>
    </recommendedName>
</protein>
<dbReference type="RefSeq" id="WP_379686239.1">
    <property type="nucleotide sequence ID" value="NZ_JBHLYW010000007.1"/>
</dbReference>
<proteinExistence type="predicted"/>
<dbReference type="EMBL" id="JBHLYW010000007">
    <property type="protein sequence ID" value="MFC0077166.1"/>
    <property type="molecule type" value="Genomic_DNA"/>
</dbReference>
<dbReference type="Proteomes" id="UP001589734">
    <property type="component" value="Unassembled WGS sequence"/>
</dbReference>
<keyword evidence="2" id="KW-1185">Reference proteome</keyword>
<comment type="caution">
    <text evidence="1">The sequence shown here is derived from an EMBL/GenBank/DDBJ whole genome shotgun (WGS) entry which is preliminary data.</text>
</comment>